<name>A0A4R0XH56_9BURK</name>
<evidence type="ECO:0000259" key="12">
    <source>
        <dbReference type="Pfam" id="PF01545"/>
    </source>
</evidence>
<dbReference type="InterPro" id="IPR027469">
    <property type="entry name" value="Cation_efflux_TMD_sf"/>
</dbReference>
<feature type="domain" description="Cation efflux protein transmembrane" evidence="12">
    <location>
        <begin position="7"/>
        <end position="229"/>
    </location>
</feature>
<comment type="caution">
    <text evidence="13">The sequence shown here is derived from an EMBL/GenBank/DDBJ whole genome shotgun (WGS) entry which is preliminary data.</text>
</comment>
<feature type="region of interest" description="Disordered" evidence="10">
    <location>
        <begin position="35"/>
        <end position="58"/>
    </location>
</feature>
<sequence length="306" mass="33340">MFSPVPIHFSEAIPVAVFGLLVNIASAWLLSGDHHGHSHGHGHDHGHQHGHGHEGNEHDSDVKLIQTKCGQLMLSIFEDGVPPVFRLLGNRGVAVPDTQSVTLTTVRAGGVRETFEFVDRGAFLQSTTEIPEPHAFTAMLNVDFEHHEVEFEEHDHAQVHAAVTRDHNIRAAYVHVMADAAVSVLTIVGLLLAWRFGWLWMDPAAGIVGALVIANWSYGLLRDTGAILLDMNHDRRLSDDVRRTVENAGDTVLDLHVWRLGPGHMGAVLSVATDKTQHGPAFFHAALAHFKGLSHVTVEVNPSGAT</sequence>
<dbReference type="InterPro" id="IPR058533">
    <property type="entry name" value="Cation_efflux_TM"/>
</dbReference>
<feature type="transmembrane region" description="Helical" evidence="11">
    <location>
        <begin position="172"/>
        <end position="194"/>
    </location>
</feature>
<dbReference type="SUPFAM" id="SSF161111">
    <property type="entry name" value="Cation efflux protein transmembrane domain-like"/>
    <property type="match status" value="1"/>
</dbReference>
<proteinExistence type="predicted"/>
<dbReference type="EMBL" id="MWML01000004">
    <property type="protein sequence ID" value="TCG09883.1"/>
    <property type="molecule type" value="Genomic_DNA"/>
</dbReference>
<protein>
    <recommendedName>
        <fullName evidence="9">50S ribosomal protein L15</fullName>
    </recommendedName>
</protein>
<dbReference type="Gene3D" id="1.20.1510.10">
    <property type="entry name" value="Cation efflux protein transmembrane domain"/>
    <property type="match status" value="1"/>
</dbReference>
<evidence type="ECO:0000256" key="3">
    <source>
        <dbReference type="ARBA" id="ARBA00022692"/>
    </source>
</evidence>
<dbReference type="NCBIfam" id="TIGR01297">
    <property type="entry name" value="CDF"/>
    <property type="match status" value="1"/>
</dbReference>
<feature type="transmembrane region" description="Helical" evidence="11">
    <location>
        <begin position="200"/>
        <end position="221"/>
    </location>
</feature>
<dbReference type="InterPro" id="IPR045316">
    <property type="entry name" value="Msc2-like"/>
</dbReference>
<evidence type="ECO:0000313" key="13">
    <source>
        <dbReference type="EMBL" id="TCG09883.1"/>
    </source>
</evidence>
<dbReference type="GO" id="GO:1990904">
    <property type="term" value="C:ribonucleoprotein complex"/>
    <property type="evidence" value="ECO:0007669"/>
    <property type="project" value="UniProtKB-KW"/>
</dbReference>
<evidence type="ECO:0000256" key="8">
    <source>
        <dbReference type="ARBA" id="ARBA00023274"/>
    </source>
</evidence>
<dbReference type="InterPro" id="IPR002524">
    <property type="entry name" value="Cation_efflux"/>
</dbReference>
<reference evidence="13 14" key="1">
    <citation type="submission" date="2017-02" db="EMBL/GenBank/DDBJ databases">
        <title>Paraburkholderia sophoroidis sp. nov. and Paraburkholderia steynii sp. nov. rhizobial symbionts of the fynbos legume Hypocalyptus sophoroides.</title>
        <authorList>
            <person name="Steenkamp E.T."/>
            <person name="Beukes C.W."/>
            <person name="Van Zyl E."/>
            <person name="Avontuur J."/>
            <person name="Chan W.Y."/>
            <person name="Hassen A."/>
            <person name="Palmer M."/>
            <person name="Mthombeni L."/>
            <person name="Phalane F."/>
            <person name="Sereme K."/>
            <person name="Venter S.N."/>
        </authorList>
    </citation>
    <scope>NUCLEOTIDE SEQUENCE [LARGE SCALE GENOMIC DNA]</scope>
    <source>
        <strain evidence="13 14">HC1.1ba</strain>
    </source>
</reference>
<feature type="compositionally biased region" description="Basic and acidic residues" evidence="10">
    <location>
        <begin position="41"/>
        <end position="58"/>
    </location>
</feature>
<keyword evidence="2" id="KW-0813">Transport</keyword>
<dbReference type="AlphaFoldDB" id="A0A4R0XH56"/>
<keyword evidence="3 11" id="KW-0812">Transmembrane</keyword>
<comment type="subcellular location">
    <subcellularLocation>
        <location evidence="1">Membrane</location>
        <topology evidence="1">Multi-pass membrane protein</topology>
    </subcellularLocation>
</comment>
<evidence type="ECO:0000256" key="6">
    <source>
        <dbReference type="ARBA" id="ARBA00023065"/>
    </source>
</evidence>
<evidence type="ECO:0000313" key="14">
    <source>
        <dbReference type="Proteomes" id="UP000294200"/>
    </source>
</evidence>
<dbReference type="Proteomes" id="UP000294200">
    <property type="component" value="Unassembled WGS sequence"/>
</dbReference>
<keyword evidence="6" id="KW-0406">Ion transport</keyword>
<dbReference type="GO" id="GO:0006882">
    <property type="term" value="P:intracellular zinc ion homeostasis"/>
    <property type="evidence" value="ECO:0007669"/>
    <property type="project" value="InterPro"/>
</dbReference>
<keyword evidence="5 11" id="KW-1133">Transmembrane helix</keyword>
<evidence type="ECO:0000256" key="4">
    <source>
        <dbReference type="ARBA" id="ARBA00022980"/>
    </source>
</evidence>
<evidence type="ECO:0000256" key="7">
    <source>
        <dbReference type="ARBA" id="ARBA00023136"/>
    </source>
</evidence>
<dbReference type="GO" id="GO:0005840">
    <property type="term" value="C:ribosome"/>
    <property type="evidence" value="ECO:0007669"/>
    <property type="project" value="UniProtKB-KW"/>
</dbReference>
<dbReference type="NCBIfam" id="NF033827">
    <property type="entry name" value="CDF_efflux_DmeF"/>
    <property type="match status" value="1"/>
</dbReference>
<dbReference type="SUPFAM" id="SSF52080">
    <property type="entry name" value="Ribosomal proteins L15p and L18e"/>
    <property type="match status" value="1"/>
</dbReference>
<feature type="transmembrane region" description="Helical" evidence="11">
    <location>
        <begin position="12"/>
        <end position="30"/>
    </location>
</feature>
<evidence type="ECO:0000256" key="11">
    <source>
        <dbReference type="SAM" id="Phobius"/>
    </source>
</evidence>
<evidence type="ECO:0000256" key="9">
    <source>
        <dbReference type="ARBA" id="ARBA00035497"/>
    </source>
</evidence>
<dbReference type="PANTHER" id="PTHR45755">
    <property type="match status" value="1"/>
</dbReference>
<evidence type="ECO:0000256" key="10">
    <source>
        <dbReference type="SAM" id="MobiDB-lite"/>
    </source>
</evidence>
<keyword evidence="14" id="KW-1185">Reference proteome</keyword>
<accession>A0A4R0XH56</accession>
<dbReference type="InterPro" id="IPR036227">
    <property type="entry name" value="Ribosomal_uL15/eL18_sf"/>
</dbReference>
<dbReference type="PANTHER" id="PTHR45755:SF4">
    <property type="entry name" value="ZINC TRANSPORTER 7"/>
    <property type="match status" value="1"/>
</dbReference>
<keyword evidence="8" id="KW-0687">Ribonucleoprotein</keyword>
<dbReference type="GO" id="GO:0016020">
    <property type="term" value="C:membrane"/>
    <property type="evidence" value="ECO:0007669"/>
    <property type="project" value="UniProtKB-SubCell"/>
</dbReference>
<keyword evidence="7 11" id="KW-0472">Membrane</keyword>
<gene>
    <name evidence="13" type="ORF">BZM27_01900</name>
</gene>
<evidence type="ECO:0000256" key="5">
    <source>
        <dbReference type="ARBA" id="ARBA00022989"/>
    </source>
</evidence>
<dbReference type="Pfam" id="PF01545">
    <property type="entry name" value="Cation_efflux"/>
    <property type="match status" value="1"/>
</dbReference>
<organism evidence="13 14">
    <name type="scientific">Paraburkholderia steynii</name>
    <dbReference type="NCBI Taxonomy" id="1245441"/>
    <lineage>
        <taxon>Bacteria</taxon>
        <taxon>Pseudomonadati</taxon>
        <taxon>Pseudomonadota</taxon>
        <taxon>Betaproteobacteria</taxon>
        <taxon>Burkholderiales</taxon>
        <taxon>Burkholderiaceae</taxon>
        <taxon>Paraburkholderia</taxon>
    </lineage>
</organism>
<dbReference type="GO" id="GO:0005385">
    <property type="term" value="F:zinc ion transmembrane transporter activity"/>
    <property type="evidence" value="ECO:0007669"/>
    <property type="project" value="InterPro"/>
</dbReference>
<evidence type="ECO:0000256" key="2">
    <source>
        <dbReference type="ARBA" id="ARBA00022448"/>
    </source>
</evidence>
<keyword evidence="4" id="KW-0689">Ribosomal protein</keyword>
<evidence type="ECO:0000256" key="1">
    <source>
        <dbReference type="ARBA" id="ARBA00004141"/>
    </source>
</evidence>